<dbReference type="EMBL" id="FN595245">
    <property type="protein sequence ID" value="CBI22777.3"/>
    <property type="molecule type" value="Genomic_DNA"/>
</dbReference>
<keyword evidence="2" id="KW-1185">Reference proteome</keyword>
<sequence>MTRLEFHTNHVSTDKISQPTNKFRFKSVNILVDITIPITDDAFSQFRTQSITFPFLLIYKKGLHSQRCPILCGSRFHGGV</sequence>
<dbReference type="InParanoid" id="D7SXZ4"/>
<evidence type="ECO:0000313" key="2">
    <source>
        <dbReference type="Proteomes" id="UP000009183"/>
    </source>
</evidence>
<name>D7SXZ4_VITVI</name>
<dbReference type="PaxDb" id="29760-VIT_08s0105g00120.t01"/>
<proteinExistence type="predicted"/>
<organism evidence="1 2">
    <name type="scientific">Vitis vinifera</name>
    <name type="common">Grape</name>
    <dbReference type="NCBI Taxonomy" id="29760"/>
    <lineage>
        <taxon>Eukaryota</taxon>
        <taxon>Viridiplantae</taxon>
        <taxon>Streptophyta</taxon>
        <taxon>Embryophyta</taxon>
        <taxon>Tracheophyta</taxon>
        <taxon>Spermatophyta</taxon>
        <taxon>Magnoliopsida</taxon>
        <taxon>eudicotyledons</taxon>
        <taxon>Gunneridae</taxon>
        <taxon>Pentapetalae</taxon>
        <taxon>rosids</taxon>
        <taxon>Vitales</taxon>
        <taxon>Vitaceae</taxon>
        <taxon>Viteae</taxon>
        <taxon>Vitis</taxon>
    </lineage>
</organism>
<evidence type="ECO:0000313" key="1">
    <source>
        <dbReference type="EMBL" id="CBI22777.3"/>
    </source>
</evidence>
<dbReference type="HOGENOM" id="CLU_2594701_0_0_1"/>
<dbReference type="Proteomes" id="UP000009183">
    <property type="component" value="Chromosome 8"/>
</dbReference>
<gene>
    <name evidence="1" type="ordered locus">VIT_08s0105g00120</name>
</gene>
<reference evidence="2" key="1">
    <citation type="journal article" date="2007" name="Nature">
        <title>The grapevine genome sequence suggests ancestral hexaploidization in major angiosperm phyla.</title>
        <authorList>
            <consortium name="The French-Italian Public Consortium for Grapevine Genome Characterization."/>
            <person name="Jaillon O."/>
            <person name="Aury J.-M."/>
            <person name="Noel B."/>
            <person name="Policriti A."/>
            <person name="Clepet C."/>
            <person name="Casagrande A."/>
            <person name="Choisne N."/>
            <person name="Aubourg S."/>
            <person name="Vitulo N."/>
            <person name="Jubin C."/>
            <person name="Vezzi A."/>
            <person name="Legeai F."/>
            <person name="Hugueney P."/>
            <person name="Dasilva C."/>
            <person name="Horner D."/>
            <person name="Mica E."/>
            <person name="Jublot D."/>
            <person name="Poulain J."/>
            <person name="Bruyere C."/>
            <person name="Billault A."/>
            <person name="Segurens B."/>
            <person name="Gouyvenoux M."/>
            <person name="Ugarte E."/>
            <person name="Cattonaro F."/>
            <person name="Anthouard V."/>
            <person name="Vico V."/>
            <person name="Del Fabbro C."/>
            <person name="Alaux M."/>
            <person name="Di Gaspero G."/>
            <person name="Dumas V."/>
            <person name="Felice N."/>
            <person name="Paillard S."/>
            <person name="Juman I."/>
            <person name="Moroldo M."/>
            <person name="Scalabrin S."/>
            <person name="Canaguier A."/>
            <person name="Le Clainche I."/>
            <person name="Malacrida G."/>
            <person name="Durand E."/>
            <person name="Pesole G."/>
            <person name="Laucou V."/>
            <person name="Chatelet P."/>
            <person name="Merdinoglu D."/>
            <person name="Delledonne M."/>
            <person name="Pezzotti M."/>
            <person name="Lecharny A."/>
            <person name="Scarpelli C."/>
            <person name="Artiguenave F."/>
            <person name="Pe M.E."/>
            <person name="Valle G."/>
            <person name="Morgante M."/>
            <person name="Caboche M."/>
            <person name="Adam-Blondon A.-F."/>
            <person name="Weissenbach J."/>
            <person name="Quetier F."/>
            <person name="Wincker P."/>
        </authorList>
    </citation>
    <scope>NUCLEOTIDE SEQUENCE [LARGE SCALE GENOMIC DNA]</scope>
    <source>
        <strain evidence="2">cv. Pinot noir / PN40024</strain>
    </source>
</reference>
<accession>D7SXZ4</accession>
<protein>
    <submittedName>
        <fullName evidence="1">Uncharacterized protein</fullName>
    </submittedName>
</protein>
<dbReference type="AlphaFoldDB" id="D7SXZ4"/>